<dbReference type="SMART" id="SM00897">
    <property type="entry name" value="FIST"/>
    <property type="match status" value="1"/>
</dbReference>
<sequence>MEFIEFGYGNSSDKNSLKAGAHATSDALKMMNKYSEKPNIAFLSSSSEYDPEEVLNGVKLILGNKTPIVGTSSKYQISGKTVDINSVSVGILGSKYFNVGMGVCLGASIHPKECGRKAVKDAVKNLGMMPKLIYVISDFCEHEEHVLKGIIEEVGVTIPVFGAVSSDSLEFEKTYQYGNDVYIDSIVCVAFGGDIVPKISYGRYLESGKNAKTVKNIITKSDKRTIKEINKMPALKKYLEISGFEGIEEDIAKNPEFYLSNPLGIMDTNGDIHLKGPIYIKNDEIVTGSNIRSSNELKVVNVNEKTVEKIFTENIEVLKNTLPNYSPVVTFSAISSYLLEVHPKLLENLVKSHDIGPVHGFSSFGEMVFGRYENYSITMCSLTPDLVSISAKEGIHMFTKHPATKETLLKINELGGSVKVEELGNALGIHRRSAYDRVEPLLKYGFSEKEGALITITELGRLLLKFDF</sequence>
<dbReference type="EMBL" id="CP000742">
    <property type="protein sequence ID" value="ABR54521.1"/>
    <property type="molecule type" value="Genomic_DNA"/>
</dbReference>
<feature type="domain" description="FIST" evidence="1">
    <location>
        <begin position="37"/>
        <end position="233"/>
    </location>
</feature>
<gene>
    <name evidence="3" type="ordered locus">Mevan_0615</name>
</gene>
<dbReference type="GeneID" id="5324928"/>
<dbReference type="STRING" id="406327.Mevan_0615"/>
<dbReference type="InterPro" id="IPR013702">
    <property type="entry name" value="FIST_domain_N"/>
</dbReference>
<name>A6UPU9_METVS</name>
<dbReference type="HOGENOM" id="CLU_559763_0_0_2"/>
<reference evidence="3" key="1">
    <citation type="submission" date="2007-06" db="EMBL/GenBank/DDBJ databases">
        <title>Complete sequence of Methanococcus vannielii SB.</title>
        <authorList>
            <consortium name="US DOE Joint Genome Institute"/>
            <person name="Copeland A."/>
            <person name="Lucas S."/>
            <person name="Lapidus A."/>
            <person name="Barry K."/>
            <person name="Glavina del Rio T."/>
            <person name="Dalin E."/>
            <person name="Tice H."/>
            <person name="Pitluck S."/>
            <person name="Chain P."/>
            <person name="Malfatti S."/>
            <person name="Shin M."/>
            <person name="Vergez L."/>
            <person name="Schmutz J."/>
            <person name="Larimer F."/>
            <person name="Land M."/>
            <person name="Hauser L."/>
            <person name="Kyrpides N."/>
            <person name="Anderson I."/>
            <person name="Sieprawska-Lupa M."/>
            <person name="Whitman W.B."/>
            <person name="Richardson P."/>
        </authorList>
    </citation>
    <scope>NUCLEOTIDE SEQUENCE [LARGE SCALE GENOMIC DNA]</scope>
    <source>
        <strain evidence="3">SB</strain>
    </source>
</reference>
<dbReference type="Pfam" id="PF08495">
    <property type="entry name" value="FIST"/>
    <property type="match status" value="1"/>
</dbReference>
<keyword evidence="4" id="KW-1185">Reference proteome</keyword>
<dbReference type="OrthoDB" id="140075at2157"/>
<evidence type="ECO:0000259" key="1">
    <source>
        <dbReference type="SMART" id="SM00897"/>
    </source>
</evidence>
<organism evidence="3 4">
    <name type="scientific">Methanococcus vannielii (strain ATCC 35089 / DSM 1224 / JCM 13029 / OCM 148 / SB)</name>
    <dbReference type="NCBI Taxonomy" id="406327"/>
    <lineage>
        <taxon>Archaea</taxon>
        <taxon>Methanobacteriati</taxon>
        <taxon>Methanobacteriota</taxon>
        <taxon>Methanomada group</taxon>
        <taxon>Methanococci</taxon>
        <taxon>Methanococcales</taxon>
        <taxon>Methanococcaceae</taxon>
        <taxon>Methanococcus</taxon>
    </lineage>
</organism>
<dbReference type="eggNOG" id="arCOG02838">
    <property type="taxonomic scope" value="Archaea"/>
</dbReference>
<dbReference type="PANTHER" id="PTHR40252">
    <property type="entry name" value="BLR0328 PROTEIN"/>
    <property type="match status" value="1"/>
</dbReference>
<dbReference type="RefSeq" id="WP_011972424.1">
    <property type="nucleotide sequence ID" value="NC_009634.1"/>
</dbReference>
<proteinExistence type="predicted"/>
<evidence type="ECO:0000313" key="3">
    <source>
        <dbReference type="EMBL" id="ABR54521.1"/>
    </source>
</evidence>
<dbReference type="KEGG" id="mvn:Mevan_0615"/>
<evidence type="ECO:0000259" key="2">
    <source>
        <dbReference type="SMART" id="SM01204"/>
    </source>
</evidence>
<feature type="domain" description="FIST C-domain" evidence="2">
    <location>
        <begin position="234"/>
        <end position="370"/>
    </location>
</feature>
<dbReference type="InterPro" id="IPR019494">
    <property type="entry name" value="FIST_C"/>
</dbReference>
<accession>A6UPU9</accession>
<dbReference type="PANTHER" id="PTHR40252:SF2">
    <property type="entry name" value="BLR0328 PROTEIN"/>
    <property type="match status" value="1"/>
</dbReference>
<dbReference type="AlphaFoldDB" id="A6UPU9"/>
<dbReference type="Proteomes" id="UP000001107">
    <property type="component" value="Chromosome"/>
</dbReference>
<protein>
    <recommendedName>
        <fullName evidence="5">FIST domain-containing protein</fullName>
    </recommendedName>
</protein>
<evidence type="ECO:0008006" key="5">
    <source>
        <dbReference type="Google" id="ProtNLM"/>
    </source>
</evidence>
<evidence type="ECO:0000313" key="4">
    <source>
        <dbReference type="Proteomes" id="UP000001107"/>
    </source>
</evidence>
<dbReference type="SMART" id="SM01204">
    <property type="entry name" value="FIST_C"/>
    <property type="match status" value="1"/>
</dbReference>